<proteinExistence type="predicted"/>
<gene>
    <name evidence="1" type="ORF">BRCON_2130</name>
</gene>
<dbReference type="Pfam" id="PF02082">
    <property type="entry name" value="Rrf2"/>
    <property type="match status" value="1"/>
</dbReference>
<dbReference type="EMBL" id="CP030759">
    <property type="protein sequence ID" value="AXA36907.1"/>
    <property type="molecule type" value="Genomic_DNA"/>
</dbReference>
<accession>A0A2Z4Y6P5</accession>
<dbReference type="Proteomes" id="UP000262583">
    <property type="component" value="Chromosome"/>
</dbReference>
<name>A0A2Z4Y6P5_SUMC1</name>
<evidence type="ECO:0000313" key="2">
    <source>
        <dbReference type="Proteomes" id="UP000262583"/>
    </source>
</evidence>
<organism evidence="1 2">
    <name type="scientific">Sumerlaea chitinivorans</name>
    <dbReference type="NCBI Taxonomy" id="2250252"/>
    <lineage>
        <taxon>Bacteria</taxon>
        <taxon>Candidatus Sumerlaeota</taxon>
        <taxon>Candidatus Sumerlaeia</taxon>
        <taxon>Candidatus Sumerlaeales</taxon>
        <taxon>Candidatus Sumerlaeaceae</taxon>
        <taxon>Candidatus Sumerlaea</taxon>
    </lineage>
</organism>
<protein>
    <submittedName>
        <fullName evidence="1">Putative transcriptional regulator of 4-carboxymuconolactone decarboxylase, Rrf2 family</fullName>
    </submittedName>
</protein>
<reference evidence="1 2" key="1">
    <citation type="submission" date="2018-05" db="EMBL/GenBank/DDBJ databases">
        <title>A metagenomic window into the 2 km-deep terrestrial subsurface aquifer revealed taxonomically and functionally diverse microbial community comprising novel uncultured bacterial lineages.</title>
        <authorList>
            <person name="Kadnikov V.V."/>
            <person name="Mardanov A.V."/>
            <person name="Beletsky A.V."/>
            <person name="Banks D."/>
            <person name="Pimenov N.V."/>
            <person name="Frank Y.A."/>
            <person name="Karnachuk O.V."/>
            <person name="Ravin N.V."/>
        </authorList>
    </citation>
    <scope>NUCLEOTIDE SEQUENCE [LARGE SCALE GENOMIC DNA]</scope>
    <source>
        <strain evidence="1">BY</strain>
    </source>
</reference>
<sequence>MLTQTTENALRALLYLAGQSTTQFIPPRQIATVLGASPTYMAKILNQLVKADILRSQRGPLGGVRLARSPRAITLLDVFEACQGVLRGDYCDQVPPEDLPKTCAFHQAMDEIDRAIRRILRRWSLADFLSQPGPAKNSGLRSRCKFMLPTDGTAPTFQHRRTSR</sequence>
<dbReference type="InterPro" id="IPR036388">
    <property type="entry name" value="WH-like_DNA-bd_sf"/>
</dbReference>
<evidence type="ECO:0000313" key="1">
    <source>
        <dbReference type="EMBL" id="AXA36907.1"/>
    </source>
</evidence>
<dbReference type="Gene3D" id="1.10.10.10">
    <property type="entry name" value="Winged helix-like DNA-binding domain superfamily/Winged helix DNA-binding domain"/>
    <property type="match status" value="1"/>
</dbReference>
<dbReference type="GO" id="GO:0005829">
    <property type="term" value="C:cytosol"/>
    <property type="evidence" value="ECO:0007669"/>
    <property type="project" value="TreeGrafter"/>
</dbReference>
<dbReference type="GO" id="GO:0003700">
    <property type="term" value="F:DNA-binding transcription factor activity"/>
    <property type="evidence" value="ECO:0007669"/>
    <property type="project" value="TreeGrafter"/>
</dbReference>
<dbReference type="InterPro" id="IPR036390">
    <property type="entry name" value="WH_DNA-bd_sf"/>
</dbReference>
<dbReference type="NCBIfam" id="TIGR00738">
    <property type="entry name" value="rrf2_super"/>
    <property type="match status" value="1"/>
</dbReference>
<dbReference type="PANTHER" id="PTHR33221">
    <property type="entry name" value="WINGED HELIX-TURN-HELIX TRANSCRIPTIONAL REGULATOR, RRF2 FAMILY"/>
    <property type="match status" value="1"/>
</dbReference>
<dbReference type="PROSITE" id="PS51197">
    <property type="entry name" value="HTH_RRF2_2"/>
    <property type="match status" value="1"/>
</dbReference>
<dbReference type="InterPro" id="IPR000944">
    <property type="entry name" value="Tscrpt_reg_Rrf2"/>
</dbReference>
<dbReference type="SUPFAM" id="SSF46785">
    <property type="entry name" value="Winged helix' DNA-binding domain"/>
    <property type="match status" value="1"/>
</dbReference>
<dbReference type="KEGG" id="schv:BRCON_2130"/>
<dbReference type="PANTHER" id="PTHR33221:SF15">
    <property type="entry name" value="HTH-TYPE TRANSCRIPTIONAL REGULATOR YWGB-RELATED"/>
    <property type="match status" value="1"/>
</dbReference>
<dbReference type="AlphaFoldDB" id="A0A2Z4Y6P5"/>